<dbReference type="Proteomes" id="UP000298493">
    <property type="component" value="Unassembled WGS sequence"/>
</dbReference>
<evidence type="ECO:0000313" key="1">
    <source>
        <dbReference type="EMBL" id="TID18780.1"/>
    </source>
</evidence>
<comment type="caution">
    <text evidence="1">The sequence shown here is derived from an EMBL/GenBank/DDBJ whole genome shotgun (WGS) entry which is preliminary data.</text>
</comment>
<name>A0A4Z1P3Y3_9PEZI</name>
<accession>A0A4Z1P3Y3</accession>
<gene>
    <name evidence="1" type="ORF">E6O75_ATG05901</name>
</gene>
<evidence type="ECO:0000313" key="2">
    <source>
        <dbReference type="Proteomes" id="UP000298493"/>
    </source>
</evidence>
<dbReference type="AlphaFoldDB" id="A0A4Z1P3Y3"/>
<protein>
    <submittedName>
        <fullName evidence="1">Uncharacterized protein</fullName>
    </submittedName>
</protein>
<keyword evidence="2" id="KW-1185">Reference proteome</keyword>
<sequence>MMGPCQCASGCKCGDNCNCLQRSTFPQDKFISIRPCALNKIIGIKMFLVLSCPPHPASLTWFLSQGPVIHIVKPAPSSLRVGNYYQPKYQLTHTNKINTNHYNVLPKHATHLPLWRLQSIPLPIPRPGLPTSPASKAIWSVRVTNQIDGRNKVARTSIEVLGYGLGAGERHQDAYQQAMREQRPWQGYRPGDSQFSNRVVRIADSVAVKFGHFITAEEFRNQQAAQQRLNADIVNVPKVYRSVKIIAEKLGEVLNYIHRQEATSPGSLGGGPVSGALWPEHEEVGFSKSEDLQLWFDRHSPRRLGRKLSRPQEGSN</sequence>
<organism evidence="1 2">
    <name type="scientific">Venturia nashicola</name>
    <dbReference type="NCBI Taxonomy" id="86259"/>
    <lineage>
        <taxon>Eukaryota</taxon>
        <taxon>Fungi</taxon>
        <taxon>Dikarya</taxon>
        <taxon>Ascomycota</taxon>
        <taxon>Pezizomycotina</taxon>
        <taxon>Dothideomycetes</taxon>
        <taxon>Pleosporomycetidae</taxon>
        <taxon>Venturiales</taxon>
        <taxon>Venturiaceae</taxon>
        <taxon>Venturia</taxon>
    </lineage>
</organism>
<dbReference type="EMBL" id="SNSC02000013">
    <property type="protein sequence ID" value="TID18780.1"/>
    <property type="molecule type" value="Genomic_DNA"/>
</dbReference>
<reference evidence="1 2" key="1">
    <citation type="submission" date="2019-04" db="EMBL/GenBank/DDBJ databases">
        <title>High contiguity whole genome sequence and gene annotation resource for two Venturia nashicola isolates.</title>
        <authorList>
            <person name="Prokchorchik M."/>
            <person name="Won K."/>
            <person name="Lee Y."/>
            <person name="Choi E.D."/>
            <person name="Segonzac C."/>
            <person name="Sohn K.H."/>
        </authorList>
    </citation>
    <scope>NUCLEOTIDE SEQUENCE [LARGE SCALE GENOMIC DNA]</scope>
    <source>
        <strain evidence="1 2">PRI2</strain>
    </source>
</reference>
<proteinExistence type="predicted"/>